<gene>
    <name evidence="2" type="ORF">SAMN05421869_115236</name>
</gene>
<evidence type="ECO:0000313" key="3">
    <source>
        <dbReference type="Proteomes" id="UP000199202"/>
    </source>
</evidence>
<dbReference type="RefSeq" id="WP_090939657.1">
    <property type="nucleotide sequence ID" value="NZ_FNDJ01000015.1"/>
</dbReference>
<dbReference type="InterPro" id="IPR022770">
    <property type="entry name" value="IucA/IucC-like_C"/>
</dbReference>
<reference evidence="2 3" key="1">
    <citation type="submission" date="2016-10" db="EMBL/GenBank/DDBJ databases">
        <authorList>
            <person name="de Groot N.N."/>
        </authorList>
    </citation>
    <scope>NUCLEOTIDE SEQUENCE [LARGE SCALE GENOMIC DNA]</scope>
    <source>
        <strain evidence="2 3">CGMCC 4.6533</strain>
    </source>
</reference>
<proteinExistence type="predicted"/>
<evidence type="ECO:0000259" key="1">
    <source>
        <dbReference type="Pfam" id="PF06276"/>
    </source>
</evidence>
<dbReference type="Gene3D" id="1.10.510.40">
    <property type="match status" value="1"/>
</dbReference>
<name>A0A1G9BG49_9ACTN</name>
<evidence type="ECO:0000313" key="2">
    <source>
        <dbReference type="EMBL" id="SDK37835.1"/>
    </source>
</evidence>
<dbReference type="STRING" id="633440.SAMN05421869_115236"/>
<feature type="domain" description="Aerobactin siderophore biosynthesis IucA/IucC-like C-terminal" evidence="1">
    <location>
        <begin position="251"/>
        <end position="346"/>
    </location>
</feature>
<dbReference type="OrthoDB" id="495728at2"/>
<dbReference type="GO" id="GO:0003824">
    <property type="term" value="F:catalytic activity"/>
    <property type="evidence" value="ECO:0007669"/>
    <property type="project" value="UniProtKB-ARBA"/>
</dbReference>
<dbReference type="EMBL" id="FNDJ01000015">
    <property type="protein sequence ID" value="SDK37835.1"/>
    <property type="molecule type" value="Genomic_DNA"/>
</dbReference>
<dbReference type="Proteomes" id="UP000199202">
    <property type="component" value="Unassembled WGS sequence"/>
</dbReference>
<organism evidence="2 3">
    <name type="scientific">Nonomuraea jiangxiensis</name>
    <dbReference type="NCBI Taxonomy" id="633440"/>
    <lineage>
        <taxon>Bacteria</taxon>
        <taxon>Bacillati</taxon>
        <taxon>Actinomycetota</taxon>
        <taxon>Actinomycetes</taxon>
        <taxon>Streptosporangiales</taxon>
        <taxon>Streptosporangiaceae</taxon>
        <taxon>Nonomuraea</taxon>
    </lineage>
</organism>
<keyword evidence="3" id="KW-1185">Reference proteome</keyword>
<protein>
    <submittedName>
        <fullName evidence="2">Ferric iron reductase FhuF-like transporter</fullName>
    </submittedName>
</protein>
<dbReference type="AlphaFoldDB" id="A0A1G9BG49"/>
<accession>A0A1G9BG49</accession>
<sequence>MIIDESWDPQRTWQYAERYLGGGTRDYSAYSAHLDIGDRHHPQRGLPRFQVPTFLVPPELGTFLTGELESKVSARYGGADGFLLPVHPETLAFPGLPGRDTLRRAGRGPELTVVPSANARTVFVERIGDEPVEPHFVKLHYPRRLSRFTRRLRRPIITLELWAAAELTRHGLPVLCEVAGGVLGDRPRDAWGFLVREASPRTWGTPSGDPESPPPYTVPLFALYGRDVLRPRHPTLLEQLVARSGEDPALWLARRVVTPMVALWTQAAARTGCALEMHGQNTLFGYDGDGRRTAVFYRDCAVNIDPAIRAGRGLTGPLPPVNVISRDVRQPAPHVFSLVYDSFMAHHALERLAEVAAETLAVDPDLLRQAGGAAFTAYGGPALGLPATVYYYDDELRPDGRWSLRDTGERPRWR</sequence>
<dbReference type="Pfam" id="PF06276">
    <property type="entry name" value="FhuF"/>
    <property type="match status" value="1"/>
</dbReference>